<feature type="compositionally biased region" description="Acidic residues" evidence="8">
    <location>
        <begin position="1090"/>
        <end position="1111"/>
    </location>
</feature>
<evidence type="ECO:0000259" key="12">
    <source>
        <dbReference type="Pfam" id="PF23559"/>
    </source>
</evidence>
<dbReference type="GO" id="GO:0043531">
    <property type="term" value="F:ADP binding"/>
    <property type="evidence" value="ECO:0007669"/>
    <property type="project" value="InterPro"/>
</dbReference>
<evidence type="ECO:0000256" key="5">
    <source>
        <dbReference type="ARBA" id="ARBA00022821"/>
    </source>
</evidence>
<dbReference type="Gene3D" id="3.80.10.10">
    <property type="entry name" value="Ribonuclease Inhibitor"/>
    <property type="match status" value="2"/>
</dbReference>
<feature type="signal peptide" evidence="9">
    <location>
        <begin position="1"/>
        <end position="19"/>
    </location>
</feature>
<dbReference type="Pfam" id="PF00931">
    <property type="entry name" value="NB-ARC"/>
    <property type="match status" value="1"/>
</dbReference>
<dbReference type="InterPro" id="IPR058922">
    <property type="entry name" value="WHD_DRP"/>
</dbReference>
<dbReference type="EMBL" id="JAMFTS010000003">
    <property type="protein sequence ID" value="KAJ4770092.1"/>
    <property type="molecule type" value="Genomic_DNA"/>
</dbReference>
<evidence type="ECO:0000256" key="7">
    <source>
        <dbReference type="SAM" id="Coils"/>
    </source>
</evidence>
<dbReference type="InterPro" id="IPR027417">
    <property type="entry name" value="P-loop_NTPase"/>
</dbReference>
<evidence type="ECO:0000313" key="15">
    <source>
        <dbReference type="Proteomes" id="UP001140206"/>
    </source>
</evidence>
<keyword evidence="6" id="KW-0067">ATP-binding</keyword>
<dbReference type="GO" id="GO:0006952">
    <property type="term" value="P:defense response"/>
    <property type="evidence" value="ECO:0007669"/>
    <property type="project" value="UniProtKB-KW"/>
</dbReference>
<evidence type="ECO:0000256" key="9">
    <source>
        <dbReference type="SAM" id="SignalP"/>
    </source>
</evidence>
<feature type="region of interest" description="Disordered" evidence="8">
    <location>
        <begin position="1090"/>
        <end position="1124"/>
    </location>
</feature>
<dbReference type="InterPro" id="IPR032675">
    <property type="entry name" value="LRR_dom_sf"/>
</dbReference>
<dbReference type="Pfam" id="PF25019">
    <property type="entry name" value="LRR_R13L1-DRL21"/>
    <property type="match status" value="1"/>
</dbReference>
<accession>A0AAV8DN43</accession>
<dbReference type="PANTHER" id="PTHR36766:SF70">
    <property type="entry name" value="DISEASE RESISTANCE PROTEIN RGA4"/>
    <property type="match status" value="1"/>
</dbReference>
<feature type="domain" description="Disease resistance protein winged helix" evidence="12">
    <location>
        <begin position="441"/>
        <end position="517"/>
    </location>
</feature>
<feature type="compositionally biased region" description="Basic and acidic residues" evidence="8">
    <location>
        <begin position="1114"/>
        <end position="1124"/>
    </location>
</feature>
<feature type="domain" description="NB-ARC" evidence="10">
    <location>
        <begin position="189"/>
        <end position="358"/>
    </location>
</feature>
<keyword evidence="5" id="KW-0611">Plant defense</keyword>
<keyword evidence="4" id="KW-0547">Nucleotide-binding</keyword>
<keyword evidence="3" id="KW-0677">Repeat</keyword>
<evidence type="ECO:0000259" key="13">
    <source>
        <dbReference type="Pfam" id="PF25019"/>
    </source>
</evidence>
<evidence type="ECO:0000256" key="8">
    <source>
        <dbReference type="SAM" id="MobiDB-lite"/>
    </source>
</evidence>
<keyword evidence="2" id="KW-0433">Leucine-rich repeat</keyword>
<evidence type="ECO:0000256" key="1">
    <source>
        <dbReference type="ARBA" id="ARBA00008894"/>
    </source>
</evidence>
<evidence type="ECO:0000259" key="11">
    <source>
        <dbReference type="Pfam" id="PF18052"/>
    </source>
</evidence>
<dbReference type="PANTHER" id="PTHR36766">
    <property type="entry name" value="PLANT BROAD-SPECTRUM MILDEW RESISTANCE PROTEIN RPW8"/>
    <property type="match status" value="1"/>
</dbReference>
<keyword evidence="7" id="KW-0175">Coiled coil</keyword>
<dbReference type="InterPro" id="IPR056789">
    <property type="entry name" value="LRR_R13L1-DRL21"/>
</dbReference>
<proteinExistence type="inferred from homology"/>
<evidence type="ECO:0000256" key="2">
    <source>
        <dbReference type="ARBA" id="ARBA00022614"/>
    </source>
</evidence>
<dbReference type="SUPFAM" id="SSF52540">
    <property type="entry name" value="P-loop containing nucleoside triphosphate hydrolases"/>
    <property type="match status" value="1"/>
</dbReference>
<organism evidence="14 15">
    <name type="scientific">Rhynchospora pubera</name>
    <dbReference type="NCBI Taxonomy" id="906938"/>
    <lineage>
        <taxon>Eukaryota</taxon>
        <taxon>Viridiplantae</taxon>
        <taxon>Streptophyta</taxon>
        <taxon>Embryophyta</taxon>
        <taxon>Tracheophyta</taxon>
        <taxon>Spermatophyta</taxon>
        <taxon>Magnoliopsida</taxon>
        <taxon>Liliopsida</taxon>
        <taxon>Poales</taxon>
        <taxon>Cyperaceae</taxon>
        <taxon>Cyperoideae</taxon>
        <taxon>Rhynchosporeae</taxon>
        <taxon>Rhynchospora</taxon>
    </lineage>
</organism>
<feature type="domain" description="Disease resistance N-terminal" evidence="11">
    <location>
        <begin position="41"/>
        <end position="110"/>
    </location>
</feature>
<evidence type="ECO:0000256" key="6">
    <source>
        <dbReference type="ARBA" id="ARBA00022840"/>
    </source>
</evidence>
<reference evidence="14" key="1">
    <citation type="submission" date="2022-08" db="EMBL/GenBank/DDBJ databases">
        <authorList>
            <person name="Marques A."/>
        </authorList>
    </citation>
    <scope>NUCLEOTIDE SEQUENCE</scope>
    <source>
        <strain evidence="14">RhyPub2mFocal</strain>
        <tissue evidence="14">Leaves</tissue>
    </source>
</reference>
<dbReference type="Proteomes" id="UP001140206">
    <property type="component" value="Chromosome 3"/>
</dbReference>
<dbReference type="SUPFAM" id="SSF52058">
    <property type="entry name" value="L domain-like"/>
    <property type="match status" value="1"/>
</dbReference>
<dbReference type="Pfam" id="PF23559">
    <property type="entry name" value="WHD_DRP"/>
    <property type="match status" value="1"/>
</dbReference>
<dbReference type="Gene3D" id="1.20.5.4130">
    <property type="match status" value="1"/>
</dbReference>
<evidence type="ECO:0000256" key="4">
    <source>
        <dbReference type="ARBA" id="ARBA00022741"/>
    </source>
</evidence>
<dbReference type="InterPro" id="IPR002182">
    <property type="entry name" value="NB-ARC"/>
</dbReference>
<feature type="domain" description="R13L1/DRL21-like LRR repeat region" evidence="13">
    <location>
        <begin position="884"/>
        <end position="972"/>
    </location>
</feature>
<protein>
    <submittedName>
        <fullName evidence="14">Disease resistance protein (CC-NBS-LRR class) family</fullName>
    </submittedName>
</protein>
<dbReference type="InterPro" id="IPR038005">
    <property type="entry name" value="RX-like_CC"/>
</dbReference>
<sequence length="1124" mass="130188">MAGLGGYALISSLINLVATLLPEVKNTFFAPSSSSSAQAPNARAVEADLGRLERMLKRIKAILYDAEERNIQDQSVRHWLKEIRELGHEAEYVLEEYMYEVYRAQVEARKASEQNPIKGGHNLSDVYSVQIPYDMVDRIRVINNRFEEIENDRKALRLPEEDAPRRKNVRHTRNPTSPLVEKKSLFGREEEKKKIIDSLLLEGEGFSVLSIVGKGGIGKTTGAQLVYNDKRLKNSFDFRGWVCVSNDFSIERIIQDIIESFTKTSCSIKNTSVLMEELGNRVRGKRVFIVLDDVWNEERRLWEPLCMSLMQATKATILVTTRTISVARIIQTMEPVQLEYLSYDKCCLLFIHYAFQGKDPSDQEELVEIGMEIVKKCRGLPLAVKSIASLLSQEKEHASWMEILQSDLWELDAGEEVLAALQISYERLPIYLKPCLLLCSMFPKDHEYSMNLMSRLWMANGYIESNGRKPIEEVAANYTRELYERSFFDDYNIEYDDSSLLIADTTFKLHDMVHDLALFYSEETCCAVEEHYQTISKEVRHLYFCKVPCELPSYENIPMFRTLSLESIWYLENNSREVNLSSLSKEERLRALHLYLPCYALHLSLGNMKHLRYLCISGDYIEQIPRQSIFSCYSLRILIIRGRCQSYELQGIENLINLEFLLWGVNMQLPESVSQLKRLRVLEIMQRDVDFGPQNSIDDFELPNSIDNLVELNRLVIDITNLKKLSDSICRLSNLKELIIKTQLNEVPKDFGNLTNLQFFYLEYFFGPIPQCCGELISSCTINVCNLVIRPNSYHGAVGWLKEFNDLKGALLISGIENITSIDDVRNANLNRMRKLETLLLIWNTFRLGSLSYFYETDSDWKCLSDHLEFPNNYWLKKGTLGISIEWQDLRRKDNGKHLKWKDNDILENFQPHHNLKNLLISCYPGRKFPRWMVDPPSCSSLVKLMIDDCPSITSLPLANFHTLKYLVIKECYRLLHLKRESLPPLLEQLNIHDCNSLVEVALLESLVELDIYHCCMLKSLLTTSESSEFASDYRHYKPPNEFPSLKRLYIRGCRRLDINENQLEVEEDCDVHIDKGCFCFGLCNEENLPPEDQDTSDEESLPTEGEDESFDQPQKKRRDEDGE</sequence>
<comment type="similarity">
    <text evidence="1">Belongs to the disease resistance NB-LRR family.</text>
</comment>
<keyword evidence="9" id="KW-0732">Signal</keyword>
<dbReference type="InterPro" id="IPR041118">
    <property type="entry name" value="Rx_N"/>
</dbReference>
<dbReference type="PRINTS" id="PR00364">
    <property type="entry name" value="DISEASERSIST"/>
</dbReference>
<dbReference type="GO" id="GO:0005524">
    <property type="term" value="F:ATP binding"/>
    <property type="evidence" value="ECO:0007669"/>
    <property type="project" value="UniProtKB-KW"/>
</dbReference>
<name>A0AAV8DN43_9POAL</name>
<dbReference type="Gene3D" id="1.10.8.430">
    <property type="entry name" value="Helical domain of apoptotic protease-activating factors"/>
    <property type="match status" value="1"/>
</dbReference>
<gene>
    <name evidence="14" type="ORF">LUZ62_054349</name>
</gene>
<feature type="chain" id="PRO_5043642104" evidence="9">
    <location>
        <begin position="20"/>
        <end position="1124"/>
    </location>
</feature>
<evidence type="ECO:0000313" key="14">
    <source>
        <dbReference type="EMBL" id="KAJ4770092.1"/>
    </source>
</evidence>
<comment type="caution">
    <text evidence="14">The sequence shown here is derived from an EMBL/GenBank/DDBJ whole genome shotgun (WGS) entry which is preliminary data.</text>
</comment>
<dbReference type="Gene3D" id="3.40.50.300">
    <property type="entry name" value="P-loop containing nucleotide triphosphate hydrolases"/>
    <property type="match status" value="1"/>
</dbReference>
<dbReference type="Pfam" id="PF18052">
    <property type="entry name" value="Rx_N"/>
    <property type="match status" value="1"/>
</dbReference>
<dbReference type="InterPro" id="IPR042197">
    <property type="entry name" value="Apaf_helical"/>
</dbReference>
<evidence type="ECO:0000259" key="10">
    <source>
        <dbReference type="Pfam" id="PF00931"/>
    </source>
</evidence>
<feature type="coiled-coil region" evidence="7">
    <location>
        <begin position="42"/>
        <end position="69"/>
    </location>
</feature>
<dbReference type="CDD" id="cd14798">
    <property type="entry name" value="RX-CC_like"/>
    <property type="match status" value="1"/>
</dbReference>
<evidence type="ECO:0000256" key="3">
    <source>
        <dbReference type="ARBA" id="ARBA00022737"/>
    </source>
</evidence>
<keyword evidence="15" id="KW-1185">Reference proteome</keyword>
<dbReference type="AlphaFoldDB" id="A0AAV8DN43"/>
<dbReference type="GO" id="GO:0051707">
    <property type="term" value="P:response to other organism"/>
    <property type="evidence" value="ECO:0007669"/>
    <property type="project" value="UniProtKB-ARBA"/>
</dbReference>